<feature type="non-terminal residue" evidence="4">
    <location>
        <position position="210"/>
    </location>
</feature>
<dbReference type="Gene3D" id="1.10.10.10">
    <property type="entry name" value="Winged helix-like DNA-binding domain superfamily/Winged helix DNA-binding domain"/>
    <property type="match status" value="1"/>
</dbReference>
<dbReference type="InterPro" id="IPR001867">
    <property type="entry name" value="OmpR/PhoB-type_DNA-bd"/>
</dbReference>
<keyword evidence="1" id="KW-0238">DNA-binding</keyword>
<dbReference type="Gene3D" id="3.40.50.2300">
    <property type="match status" value="1"/>
</dbReference>
<protein>
    <submittedName>
        <fullName evidence="4">Response regulator in two-component regulatory system with PhoQ</fullName>
    </submittedName>
</protein>
<name>A0A3B0W4F0_9ZZZZ</name>
<dbReference type="GO" id="GO:0032993">
    <property type="term" value="C:protein-DNA complex"/>
    <property type="evidence" value="ECO:0007669"/>
    <property type="project" value="TreeGrafter"/>
</dbReference>
<dbReference type="Gene3D" id="6.10.250.690">
    <property type="match status" value="1"/>
</dbReference>
<dbReference type="CDD" id="cd00383">
    <property type="entry name" value="trans_reg_C"/>
    <property type="match status" value="1"/>
</dbReference>
<evidence type="ECO:0000256" key="1">
    <source>
        <dbReference type="ARBA" id="ARBA00023125"/>
    </source>
</evidence>
<dbReference type="GO" id="GO:0005829">
    <property type="term" value="C:cytosol"/>
    <property type="evidence" value="ECO:0007669"/>
    <property type="project" value="TreeGrafter"/>
</dbReference>
<accession>A0A3B0W4F0</accession>
<dbReference type="Pfam" id="PF00072">
    <property type="entry name" value="Response_reg"/>
    <property type="match status" value="1"/>
</dbReference>
<dbReference type="PROSITE" id="PS51755">
    <property type="entry name" value="OMPR_PHOB"/>
    <property type="match status" value="1"/>
</dbReference>
<dbReference type="SMART" id="SM00448">
    <property type="entry name" value="REC"/>
    <property type="match status" value="1"/>
</dbReference>
<dbReference type="Pfam" id="PF00486">
    <property type="entry name" value="Trans_reg_C"/>
    <property type="match status" value="1"/>
</dbReference>
<evidence type="ECO:0000259" key="3">
    <source>
        <dbReference type="PROSITE" id="PS51755"/>
    </source>
</evidence>
<dbReference type="GO" id="GO:0000156">
    <property type="term" value="F:phosphorelay response regulator activity"/>
    <property type="evidence" value="ECO:0007669"/>
    <property type="project" value="TreeGrafter"/>
</dbReference>
<sequence length="210" mass="24170">MKLLLIEDEPLLVETIQTRLSKQHYVVDVALDGEEAEYALKEFSYDLILLDLGLPKRPGLVILDALRKGDFVLNTQTPVLILTARNSWQERVEGLKKGADDYLGKPFQYEELLARIEALLRRKHAGSNTLTVAHFELNLETKLLRVGQQTYNLTLTEFRLAYVLLSNPDKVFSKEALLARISDQHYDRESNVIEVYIRKLRKMMGKQAIE</sequence>
<dbReference type="SUPFAM" id="SSF46894">
    <property type="entry name" value="C-terminal effector domain of the bipartite response regulators"/>
    <property type="match status" value="1"/>
</dbReference>
<gene>
    <name evidence="4" type="ORF">MNBD_GAMMA04-667</name>
</gene>
<evidence type="ECO:0000313" key="4">
    <source>
        <dbReference type="EMBL" id="VAW46132.1"/>
    </source>
</evidence>
<evidence type="ECO:0000259" key="2">
    <source>
        <dbReference type="PROSITE" id="PS50110"/>
    </source>
</evidence>
<feature type="domain" description="Response regulatory" evidence="2">
    <location>
        <begin position="2"/>
        <end position="120"/>
    </location>
</feature>
<dbReference type="PANTHER" id="PTHR48111:SF37">
    <property type="entry name" value="RESPONSE REGULATOR PROTEIN CARR"/>
    <property type="match status" value="1"/>
</dbReference>
<proteinExistence type="predicted"/>
<dbReference type="InterPro" id="IPR001789">
    <property type="entry name" value="Sig_transdc_resp-reg_receiver"/>
</dbReference>
<dbReference type="InterPro" id="IPR011006">
    <property type="entry name" value="CheY-like_superfamily"/>
</dbReference>
<dbReference type="GO" id="GO:0000976">
    <property type="term" value="F:transcription cis-regulatory region binding"/>
    <property type="evidence" value="ECO:0007669"/>
    <property type="project" value="TreeGrafter"/>
</dbReference>
<organism evidence="4">
    <name type="scientific">hydrothermal vent metagenome</name>
    <dbReference type="NCBI Taxonomy" id="652676"/>
    <lineage>
        <taxon>unclassified sequences</taxon>
        <taxon>metagenomes</taxon>
        <taxon>ecological metagenomes</taxon>
    </lineage>
</organism>
<dbReference type="EMBL" id="UOFB01000121">
    <property type="protein sequence ID" value="VAW46132.1"/>
    <property type="molecule type" value="Genomic_DNA"/>
</dbReference>
<dbReference type="PROSITE" id="PS50110">
    <property type="entry name" value="RESPONSE_REGULATORY"/>
    <property type="match status" value="1"/>
</dbReference>
<dbReference type="InterPro" id="IPR036388">
    <property type="entry name" value="WH-like_DNA-bd_sf"/>
</dbReference>
<reference evidence="4" key="1">
    <citation type="submission" date="2018-06" db="EMBL/GenBank/DDBJ databases">
        <authorList>
            <person name="Zhirakovskaya E."/>
        </authorList>
    </citation>
    <scope>NUCLEOTIDE SEQUENCE</scope>
</reference>
<dbReference type="AlphaFoldDB" id="A0A3B0W4F0"/>
<dbReference type="InterPro" id="IPR016032">
    <property type="entry name" value="Sig_transdc_resp-reg_C-effctor"/>
</dbReference>
<dbReference type="SUPFAM" id="SSF52172">
    <property type="entry name" value="CheY-like"/>
    <property type="match status" value="1"/>
</dbReference>
<dbReference type="PANTHER" id="PTHR48111">
    <property type="entry name" value="REGULATOR OF RPOS"/>
    <property type="match status" value="1"/>
</dbReference>
<dbReference type="InterPro" id="IPR039420">
    <property type="entry name" value="WalR-like"/>
</dbReference>
<feature type="domain" description="OmpR/PhoB-type" evidence="3">
    <location>
        <begin position="127"/>
        <end position="210"/>
    </location>
</feature>
<dbReference type="GO" id="GO:0006355">
    <property type="term" value="P:regulation of DNA-templated transcription"/>
    <property type="evidence" value="ECO:0007669"/>
    <property type="project" value="InterPro"/>
</dbReference>